<dbReference type="Gene3D" id="3.40.50.620">
    <property type="entry name" value="HUPs"/>
    <property type="match status" value="1"/>
</dbReference>
<dbReference type="GO" id="GO:0004818">
    <property type="term" value="F:glutamate-tRNA ligase activity"/>
    <property type="evidence" value="ECO:0007669"/>
    <property type="project" value="TreeGrafter"/>
</dbReference>
<name>A0A420WDU2_9PROT</name>
<evidence type="ECO:0000256" key="3">
    <source>
        <dbReference type="ARBA" id="ARBA00022741"/>
    </source>
</evidence>
<evidence type="ECO:0000256" key="1">
    <source>
        <dbReference type="ARBA" id="ARBA00022598"/>
    </source>
</evidence>
<dbReference type="SUPFAM" id="SSF52374">
    <property type="entry name" value="Nucleotidylyl transferase"/>
    <property type="match status" value="1"/>
</dbReference>
<protein>
    <submittedName>
        <fullName evidence="9">Glutamyl-Q tRNA(Asp) synthetase</fullName>
    </submittedName>
</protein>
<dbReference type="PRINTS" id="PR00987">
    <property type="entry name" value="TRNASYNTHGLU"/>
</dbReference>
<comment type="caution">
    <text evidence="9">The sequence shown here is derived from an EMBL/GenBank/DDBJ whole genome shotgun (WGS) entry which is preliminary data.</text>
</comment>
<keyword evidence="1 7" id="KW-0436">Ligase</keyword>
<dbReference type="InterPro" id="IPR020058">
    <property type="entry name" value="Glu/Gln-tRNA-synth_Ib_cat-dom"/>
</dbReference>
<dbReference type="InterPro" id="IPR000924">
    <property type="entry name" value="Glu/Gln-tRNA-synth"/>
</dbReference>
<dbReference type="Pfam" id="PF00749">
    <property type="entry name" value="tRNA-synt_1c"/>
    <property type="match status" value="1"/>
</dbReference>
<keyword evidence="3 7" id="KW-0547">Nucleotide-binding</keyword>
<dbReference type="OrthoDB" id="9807503at2"/>
<evidence type="ECO:0000313" key="9">
    <source>
        <dbReference type="EMBL" id="RKQ69156.1"/>
    </source>
</evidence>
<sequence>MRTRFAPSPTGYLHLGHAKAAYEAFHYAQSAGGVCLLRIEDTDHTRCKPEYTQAVFTDLDWLGFDWPVPARRQSQHYPDYAKVVLQLLERGLAYPCALTRSDIKNGSQPAPENFAAHWNNEQVISRLQSAAATEAPTLPFSIRLNLSKAIRTLNKAAKFKETGPLYTGVYDARESLAQREDPILARKDIGCSYMIAGPHDDWHQNISHVVRGADLFHETALHVLIQNLMGWPTPLYHHHGLVLAETGEKLSKRNLDTSLHGLREAGQTRENIFDLIHMDRL</sequence>
<dbReference type="AlphaFoldDB" id="A0A420WDU2"/>
<evidence type="ECO:0000256" key="5">
    <source>
        <dbReference type="ARBA" id="ARBA00022840"/>
    </source>
</evidence>
<dbReference type="PANTHER" id="PTHR43311:SF1">
    <property type="entry name" value="GLUTAMYL-Q TRNA(ASP) SYNTHETASE"/>
    <property type="match status" value="1"/>
</dbReference>
<keyword evidence="10" id="KW-1185">Reference proteome</keyword>
<dbReference type="GO" id="GO:0006424">
    <property type="term" value="P:glutamyl-tRNA aminoacylation"/>
    <property type="evidence" value="ECO:0007669"/>
    <property type="project" value="TreeGrafter"/>
</dbReference>
<dbReference type="EMBL" id="RBII01000002">
    <property type="protein sequence ID" value="RKQ69156.1"/>
    <property type="molecule type" value="Genomic_DNA"/>
</dbReference>
<dbReference type="InterPro" id="IPR001412">
    <property type="entry name" value="aa-tRNA-synth_I_CS"/>
</dbReference>
<dbReference type="PROSITE" id="PS00178">
    <property type="entry name" value="AA_TRNA_LIGASE_I"/>
    <property type="match status" value="1"/>
</dbReference>
<evidence type="ECO:0000259" key="8">
    <source>
        <dbReference type="Pfam" id="PF00749"/>
    </source>
</evidence>
<dbReference type="GO" id="GO:0005829">
    <property type="term" value="C:cytosol"/>
    <property type="evidence" value="ECO:0007669"/>
    <property type="project" value="TreeGrafter"/>
</dbReference>
<evidence type="ECO:0000256" key="6">
    <source>
        <dbReference type="ARBA" id="ARBA00023146"/>
    </source>
</evidence>
<proteinExistence type="inferred from homology"/>
<accession>A0A420WDU2</accession>
<evidence type="ECO:0000256" key="2">
    <source>
        <dbReference type="ARBA" id="ARBA00022723"/>
    </source>
</evidence>
<dbReference type="GO" id="GO:0005524">
    <property type="term" value="F:ATP binding"/>
    <property type="evidence" value="ECO:0007669"/>
    <property type="project" value="UniProtKB-KW"/>
</dbReference>
<keyword evidence="4" id="KW-0862">Zinc</keyword>
<dbReference type="PANTHER" id="PTHR43311">
    <property type="entry name" value="GLUTAMATE--TRNA LIGASE"/>
    <property type="match status" value="1"/>
</dbReference>
<dbReference type="Proteomes" id="UP000282211">
    <property type="component" value="Unassembled WGS sequence"/>
</dbReference>
<dbReference type="InParanoid" id="A0A420WDU2"/>
<evidence type="ECO:0000313" key="10">
    <source>
        <dbReference type="Proteomes" id="UP000282211"/>
    </source>
</evidence>
<reference evidence="9 10" key="1">
    <citation type="submission" date="2018-10" db="EMBL/GenBank/DDBJ databases">
        <title>Genomic Encyclopedia of Type Strains, Phase IV (KMG-IV): sequencing the most valuable type-strain genomes for metagenomic binning, comparative biology and taxonomic classification.</title>
        <authorList>
            <person name="Goeker M."/>
        </authorList>
    </citation>
    <scope>NUCLEOTIDE SEQUENCE [LARGE SCALE GENOMIC DNA]</scope>
    <source>
        <strain evidence="9 10">DSM 22008</strain>
    </source>
</reference>
<dbReference type="InterPro" id="IPR014729">
    <property type="entry name" value="Rossmann-like_a/b/a_fold"/>
</dbReference>
<keyword evidence="2" id="KW-0479">Metal-binding</keyword>
<organism evidence="9 10">
    <name type="scientific">Litorimonas taeanensis</name>
    <dbReference type="NCBI Taxonomy" id="568099"/>
    <lineage>
        <taxon>Bacteria</taxon>
        <taxon>Pseudomonadati</taxon>
        <taxon>Pseudomonadota</taxon>
        <taxon>Alphaproteobacteria</taxon>
        <taxon>Maricaulales</taxon>
        <taxon>Robiginitomaculaceae</taxon>
    </lineage>
</organism>
<keyword evidence="6 7" id="KW-0030">Aminoacyl-tRNA synthetase</keyword>
<keyword evidence="7" id="KW-0648">Protein biosynthesis</keyword>
<gene>
    <name evidence="9" type="ORF">DES40_1943</name>
</gene>
<evidence type="ECO:0000256" key="7">
    <source>
        <dbReference type="RuleBase" id="RU363037"/>
    </source>
</evidence>
<feature type="domain" description="Glutamyl/glutaminyl-tRNA synthetase class Ib catalytic" evidence="8">
    <location>
        <begin position="2"/>
        <end position="276"/>
    </location>
</feature>
<dbReference type="NCBIfam" id="NF004315">
    <property type="entry name" value="PRK05710.1-4"/>
    <property type="match status" value="1"/>
</dbReference>
<comment type="similarity">
    <text evidence="7">Belongs to the class-I aminoacyl-tRNA synthetase family.</text>
</comment>
<dbReference type="InterPro" id="IPR049940">
    <property type="entry name" value="GluQ/Sye"/>
</dbReference>
<keyword evidence="5 7" id="KW-0067">ATP-binding</keyword>
<dbReference type="RefSeq" id="WP_121101382.1">
    <property type="nucleotide sequence ID" value="NZ_RBII01000002.1"/>
</dbReference>
<evidence type="ECO:0000256" key="4">
    <source>
        <dbReference type="ARBA" id="ARBA00022833"/>
    </source>
</evidence>